<dbReference type="PROSITE" id="PS00166">
    <property type="entry name" value="ENOYL_COA_HYDRATASE"/>
    <property type="match status" value="1"/>
</dbReference>
<keyword evidence="4" id="KW-1185">Reference proteome</keyword>
<dbReference type="AlphaFoldDB" id="A0A167IIU1"/>
<evidence type="ECO:0000256" key="2">
    <source>
        <dbReference type="RuleBase" id="RU003707"/>
    </source>
</evidence>
<dbReference type="EMBL" id="LRXL01000026">
    <property type="protein sequence ID" value="OAB79697.1"/>
    <property type="molecule type" value="Genomic_DNA"/>
</dbReference>
<dbReference type="CDD" id="cd06558">
    <property type="entry name" value="crotonase-like"/>
    <property type="match status" value="1"/>
</dbReference>
<dbReference type="GO" id="GO:0003824">
    <property type="term" value="F:catalytic activity"/>
    <property type="evidence" value="ECO:0007669"/>
    <property type="project" value="InterPro"/>
</dbReference>
<protein>
    <submittedName>
        <fullName evidence="3">Enoyl-CoA hydratase</fullName>
    </submittedName>
</protein>
<dbReference type="PANTHER" id="PTHR42964">
    <property type="entry name" value="ENOYL-COA HYDRATASE"/>
    <property type="match status" value="1"/>
</dbReference>
<proteinExistence type="inferred from homology"/>
<dbReference type="Gene3D" id="3.90.226.10">
    <property type="entry name" value="2-enoyl-CoA Hydratase, Chain A, domain 1"/>
    <property type="match status" value="1"/>
</dbReference>
<dbReference type="InterPro" id="IPR051683">
    <property type="entry name" value="Enoyl-CoA_Hydratase/Isomerase"/>
</dbReference>
<dbReference type="Pfam" id="PF00378">
    <property type="entry name" value="ECH_1"/>
    <property type="match status" value="1"/>
</dbReference>
<dbReference type="InterPro" id="IPR001753">
    <property type="entry name" value="Enoyl-CoA_hydra/iso"/>
</dbReference>
<dbReference type="Proteomes" id="UP000077013">
    <property type="component" value="Unassembled WGS sequence"/>
</dbReference>
<dbReference type="SUPFAM" id="SSF52096">
    <property type="entry name" value="ClpP/crotonase"/>
    <property type="match status" value="1"/>
</dbReference>
<name>A0A167IIU1_9FLAO</name>
<organism evidence="3 4">
    <name type="scientific">Cochleicola gelatinilyticus</name>
    <dbReference type="NCBI Taxonomy" id="1763537"/>
    <lineage>
        <taxon>Bacteria</taxon>
        <taxon>Pseudomonadati</taxon>
        <taxon>Bacteroidota</taxon>
        <taxon>Flavobacteriia</taxon>
        <taxon>Flavobacteriales</taxon>
        <taxon>Flavobacteriaceae</taxon>
        <taxon>Cochleicola</taxon>
    </lineage>
</organism>
<reference evidence="3 4" key="1">
    <citation type="submission" date="2016-02" db="EMBL/GenBank/DDBJ databases">
        <title>Ulvibacter sp. LPB0005, isolated from Thais luteostoma.</title>
        <authorList>
            <person name="Shin S.-K."/>
            <person name="Yi H."/>
        </authorList>
    </citation>
    <scope>NUCLEOTIDE SEQUENCE [LARGE SCALE GENOMIC DNA]</scope>
    <source>
        <strain evidence="3 4">LPB0005</strain>
    </source>
</reference>
<dbReference type="InterPro" id="IPR029045">
    <property type="entry name" value="ClpP/crotonase-like_dom_sf"/>
</dbReference>
<dbReference type="RefSeq" id="WP_068589550.1">
    <property type="nucleotide sequence ID" value="NZ_LRXL01000026.1"/>
</dbReference>
<comment type="caution">
    <text evidence="3">The sequence shown here is derived from an EMBL/GenBank/DDBJ whole genome shotgun (WGS) entry which is preliminary data.</text>
</comment>
<accession>A0A167IIU1</accession>
<dbReference type="InterPro" id="IPR018376">
    <property type="entry name" value="Enoyl-CoA_hyd/isom_CS"/>
</dbReference>
<dbReference type="STRING" id="1763537.ULVI_02825"/>
<evidence type="ECO:0000313" key="4">
    <source>
        <dbReference type="Proteomes" id="UP000077013"/>
    </source>
</evidence>
<evidence type="ECO:0000256" key="1">
    <source>
        <dbReference type="ARBA" id="ARBA00005254"/>
    </source>
</evidence>
<sequence length="250" mass="27137">MTAPYVKQNIENGIATIEFFHPAHNSLPGDILAKLANTITEAGENEAVKVIVLKSGGERTFCAGASFKELININDAETGKVFFSGFANVINAMRKCPKFIIGRIQGKTVGGGVGVASATDYCMATKFAAIKLSELNIGIGPFVVGPAVERKLGLSGMSQIAIDANSFYDAEWARQKGLYASVHESTEALDVAVQAFAENLCKYNPEAMKEMKKIMWRGTEDWDTLLAERAVISGKLVLSEFTKETLKRFK</sequence>
<dbReference type="PANTHER" id="PTHR42964:SF1">
    <property type="entry name" value="POLYKETIDE BIOSYNTHESIS ENOYL-COA HYDRATASE PKSH-RELATED"/>
    <property type="match status" value="1"/>
</dbReference>
<dbReference type="OrthoDB" id="638407at2"/>
<comment type="similarity">
    <text evidence="1 2">Belongs to the enoyl-CoA hydratase/isomerase family.</text>
</comment>
<evidence type="ECO:0000313" key="3">
    <source>
        <dbReference type="EMBL" id="OAB79697.1"/>
    </source>
</evidence>
<gene>
    <name evidence="3" type="ORF">ULVI_02825</name>
</gene>